<organism evidence="1 2">
    <name type="scientific">Danio rerio</name>
    <name type="common">Zebrafish</name>
    <name type="synonym">Brachydanio rerio</name>
    <dbReference type="NCBI Taxonomy" id="7955"/>
    <lineage>
        <taxon>Eukaryota</taxon>
        <taxon>Metazoa</taxon>
        <taxon>Chordata</taxon>
        <taxon>Craniata</taxon>
        <taxon>Vertebrata</taxon>
        <taxon>Euteleostomi</taxon>
        <taxon>Actinopterygii</taxon>
        <taxon>Neopterygii</taxon>
        <taxon>Teleostei</taxon>
        <taxon>Ostariophysi</taxon>
        <taxon>Cypriniformes</taxon>
        <taxon>Danionidae</taxon>
        <taxon>Danioninae</taxon>
        <taxon>Danio</taxon>
    </lineage>
</organism>
<evidence type="ECO:0000313" key="1">
    <source>
        <dbReference type="Proteomes" id="UP000000437"/>
    </source>
</evidence>
<keyword evidence="2" id="KW-0675">Receptor</keyword>
<protein>
    <submittedName>
        <fullName evidence="2">Tumor necrosis factor receptor superfamily member 14 isoform X4</fullName>
    </submittedName>
</protein>
<evidence type="ECO:0000313" key="2">
    <source>
        <dbReference type="RefSeq" id="XP_073766440.1"/>
    </source>
</evidence>
<name>A0AC58G9M1_DANRE</name>
<proteinExistence type="predicted"/>
<sequence>MKSAGETWIKTLFSLLKDMLFLRTIISMVAFLVAANFELCFCGCARAEYEINGECCPMCAPDEPNGLTKCFPCTVCATVKGLKVQKSCMRFGDTLCEPQEGFHCIKQKKGSCELAVEHSKCQPGQYIENTGTALSDTVCVDCTDGSYSNGSVMSCLPHSKCEMMGFKEKKAGTTSSDAECEKVTSVGLVVLVTIAVVLVVAGTVAALLACIKYRKCNPQHSNKDVEYKSKQPSEDDETAHFTSTNQQQISVPVDILESAPHSL</sequence>
<dbReference type="RefSeq" id="XP_073766440.1">
    <property type="nucleotide sequence ID" value="XM_073910339.1"/>
</dbReference>
<gene>
    <name evidence="2" type="primary">tnfrsf14</name>
</gene>
<accession>A0AC58G9M1</accession>
<keyword evidence="1" id="KW-1185">Reference proteome</keyword>
<reference evidence="2" key="1">
    <citation type="submission" date="2025-08" db="UniProtKB">
        <authorList>
            <consortium name="RefSeq"/>
        </authorList>
    </citation>
    <scope>IDENTIFICATION</scope>
    <source>
        <strain evidence="2">Tuebingen</strain>
        <tissue evidence="2">Fibroblasts and whole tissue</tissue>
    </source>
</reference>
<dbReference type="Proteomes" id="UP000000437">
    <property type="component" value="Chromosome 8"/>
</dbReference>